<accession>A0A396I618</accession>
<dbReference type="AlphaFoldDB" id="A0A396I618"/>
<proteinExistence type="predicted"/>
<organism evidence="1 2">
    <name type="scientific">Medicago truncatula</name>
    <name type="common">Barrel medic</name>
    <name type="synonym">Medicago tribuloides</name>
    <dbReference type="NCBI Taxonomy" id="3880"/>
    <lineage>
        <taxon>Eukaryota</taxon>
        <taxon>Viridiplantae</taxon>
        <taxon>Streptophyta</taxon>
        <taxon>Embryophyta</taxon>
        <taxon>Tracheophyta</taxon>
        <taxon>Spermatophyta</taxon>
        <taxon>Magnoliopsida</taxon>
        <taxon>eudicotyledons</taxon>
        <taxon>Gunneridae</taxon>
        <taxon>Pentapetalae</taxon>
        <taxon>rosids</taxon>
        <taxon>fabids</taxon>
        <taxon>Fabales</taxon>
        <taxon>Fabaceae</taxon>
        <taxon>Papilionoideae</taxon>
        <taxon>50 kb inversion clade</taxon>
        <taxon>NPAAA clade</taxon>
        <taxon>Hologalegina</taxon>
        <taxon>IRL clade</taxon>
        <taxon>Trifolieae</taxon>
        <taxon>Medicago</taxon>
    </lineage>
</organism>
<evidence type="ECO:0000313" key="1">
    <source>
        <dbReference type="EMBL" id="RHN58277.1"/>
    </source>
</evidence>
<dbReference type="Gramene" id="rna20173">
    <property type="protein sequence ID" value="RHN58277.1"/>
    <property type="gene ID" value="gene20173"/>
</dbReference>
<evidence type="ECO:0000313" key="2">
    <source>
        <dbReference type="Proteomes" id="UP000265566"/>
    </source>
</evidence>
<dbReference type="EMBL" id="PSQE01000004">
    <property type="protein sequence ID" value="RHN58277.1"/>
    <property type="molecule type" value="Genomic_DNA"/>
</dbReference>
<sequence length="88" mass="10489">MESINWTNSSFTEKRIKDLNVKTKTIIKQIETMTEEKKEGILTSEINLNSNKTTYDAKRLELQKNNLQILQRRFVRLIRKSYSFSKFS</sequence>
<comment type="caution">
    <text evidence="1">The sequence shown here is derived from an EMBL/GenBank/DDBJ whole genome shotgun (WGS) entry which is preliminary data.</text>
</comment>
<protein>
    <submittedName>
        <fullName evidence="1">Uncharacterized protein</fullName>
    </submittedName>
</protein>
<name>A0A396I618_MEDTR</name>
<gene>
    <name evidence="1" type="ORF">MtrunA17_Chr4g0000681</name>
</gene>
<reference evidence="2" key="1">
    <citation type="journal article" date="2018" name="Nat. Plants">
        <title>Whole-genome landscape of Medicago truncatula symbiotic genes.</title>
        <authorList>
            <person name="Pecrix Y."/>
            <person name="Staton S.E."/>
            <person name="Sallet E."/>
            <person name="Lelandais-Briere C."/>
            <person name="Moreau S."/>
            <person name="Carrere S."/>
            <person name="Blein T."/>
            <person name="Jardinaud M.F."/>
            <person name="Latrasse D."/>
            <person name="Zouine M."/>
            <person name="Zahm M."/>
            <person name="Kreplak J."/>
            <person name="Mayjonade B."/>
            <person name="Satge C."/>
            <person name="Perez M."/>
            <person name="Cauet S."/>
            <person name="Marande W."/>
            <person name="Chantry-Darmon C."/>
            <person name="Lopez-Roques C."/>
            <person name="Bouchez O."/>
            <person name="Berard A."/>
            <person name="Debelle F."/>
            <person name="Munos S."/>
            <person name="Bendahmane A."/>
            <person name="Berges H."/>
            <person name="Niebel A."/>
            <person name="Buitink J."/>
            <person name="Frugier F."/>
            <person name="Benhamed M."/>
            <person name="Crespi M."/>
            <person name="Gouzy J."/>
            <person name="Gamas P."/>
        </authorList>
    </citation>
    <scope>NUCLEOTIDE SEQUENCE [LARGE SCALE GENOMIC DNA]</scope>
    <source>
        <strain evidence="2">cv. Jemalong A17</strain>
    </source>
</reference>
<dbReference type="Proteomes" id="UP000265566">
    <property type="component" value="Chromosome 4"/>
</dbReference>